<keyword evidence="7 12" id="KW-0297">G-protein coupled receptor</keyword>
<name>A0A8C4M833_EQUAS</name>
<dbReference type="InterPro" id="IPR007960">
    <property type="entry name" value="TAS2R"/>
</dbReference>
<keyword evidence="9 12" id="KW-0675">Receptor</keyword>
<protein>
    <recommendedName>
        <fullName evidence="12">Taste receptor type 2</fullName>
    </recommendedName>
</protein>
<accession>A0A8C4M833</accession>
<evidence type="ECO:0000256" key="1">
    <source>
        <dbReference type="ARBA" id="ARBA00004141"/>
    </source>
</evidence>
<evidence type="ECO:0000256" key="9">
    <source>
        <dbReference type="ARBA" id="ARBA00023170"/>
    </source>
</evidence>
<feature type="transmembrane region" description="Helical" evidence="13">
    <location>
        <begin position="116"/>
        <end position="134"/>
    </location>
</feature>
<dbReference type="AlphaFoldDB" id="A0A8C4M833"/>
<dbReference type="Gene3D" id="1.20.1070.10">
    <property type="entry name" value="Rhodopsin 7-helix transmembrane proteins"/>
    <property type="match status" value="1"/>
</dbReference>
<feature type="transmembrane region" description="Helical" evidence="13">
    <location>
        <begin position="215"/>
        <end position="235"/>
    </location>
</feature>
<feature type="transmembrane region" description="Helical" evidence="13">
    <location>
        <begin position="247"/>
        <end position="269"/>
    </location>
</feature>
<dbReference type="GO" id="GO:0004930">
    <property type="term" value="F:G protein-coupled receptor activity"/>
    <property type="evidence" value="ECO:0007669"/>
    <property type="project" value="UniProtKB-KW"/>
</dbReference>
<feature type="transmembrane region" description="Helical" evidence="13">
    <location>
        <begin position="84"/>
        <end position="109"/>
    </location>
</feature>
<comment type="similarity">
    <text evidence="2 11">Belongs to the G-protein coupled receptor T2R family.</text>
</comment>
<dbReference type="CDD" id="cd15027">
    <property type="entry name" value="7tm_TAS2R43-like"/>
    <property type="match status" value="1"/>
</dbReference>
<evidence type="ECO:0000256" key="3">
    <source>
        <dbReference type="ARBA" id="ARBA00022480"/>
    </source>
</evidence>
<evidence type="ECO:0000313" key="15">
    <source>
        <dbReference type="Proteomes" id="UP000694387"/>
    </source>
</evidence>
<organism evidence="14 15">
    <name type="scientific">Equus asinus</name>
    <name type="common">Donkey</name>
    <name type="synonym">Equus africanus asinus</name>
    <dbReference type="NCBI Taxonomy" id="9793"/>
    <lineage>
        <taxon>Eukaryota</taxon>
        <taxon>Metazoa</taxon>
        <taxon>Chordata</taxon>
        <taxon>Craniata</taxon>
        <taxon>Vertebrata</taxon>
        <taxon>Euteleostomi</taxon>
        <taxon>Mammalia</taxon>
        <taxon>Eutheria</taxon>
        <taxon>Laurasiatheria</taxon>
        <taxon>Perissodactyla</taxon>
        <taxon>Equidae</taxon>
        <taxon>Equus</taxon>
    </lineage>
</organism>
<evidence type="ECO:0000256" key="4">
    <source>
        <dbReference type="ARBA" id="ARBA00022606"/>
    </source>
</evidence>
<feature type="transmembrane region" description="Helical" evidence="13">
    <location>
        <begin position="167"/>
        <end position="194"/>
    </location>
</feature>
<feature type="transmembrane region" description="Helical" evidence="13">
    <location>
        <begin position="46"/>
        <end position="64"/>
    </location>
</feature>
<keyword evidence="3 12" id="KW-0919">Taste</keyword>
<dbReference type="Pfam" id="PF05296">
    <property type="entry name" value="TAS2R"/>
    <property type="match status" value="1"/>
</dbReference>
<dbReference type="PANTHER" id="PTHR11394:SF27">
    <property type="entry name" value="TASTE RECEPTOR TYPE 2 MEMBER 20"/>
    <property type="match status" value="1"/>
</dbReference>
<evidence type="ECO:0000256" key="5">
    <source>
        <dbReference type="ARBA" id="ARBA00022692"/>
    </source>
</evidence>
<dbReference type="PANTHER" id="PTHR11394">
    <property type="entry name" value="TASTE RECEPTOR TYPE 2"/>
    <property type="match status" value="1"/>
</dbReference>
<keyword evidence="8 12" id="KW-0472">Membrane</keyword>
<evidence type="ECO:0000313" key="14">
    <source>
        <dbReference type="Ensembl" id="ENSEASP00005021478.2"/>
    </source>
</evidence>
<sequence length="298" mass="34511">MITLLPIIFSILKMTEFILGNFANGFIALVNSDQILMALSISRTGLLWLMLINWHATVLTPVLYSLEVRMIVRIAWAVSNHFSMWLAASLSIFYLLKIANFSSCIFLYLKWRVKSVLLGILLGTSVFLVSYLAVLCIDENTQTNEYEGKITWKTKLRHTVYLSDMTLFMLINFVPFVMSLTCFLLLIISLWKHLRKMQLNDKGSQDPSTKVHQRAMQTVVSFLFLLSCYFLTLVISVWNSNRLQNEWLLMLCQALGMLHPSSHSFILIWGNKKLRQALKNVRKIVCRFYCLNLQSFGW</sequence>
<keyword evidence="5 12" id="KW-0812">Transmembrane</keyword>
<evidence type="ECO:0000256" key="7">
    <source>
        <dbReference type="ARBA" id="ARBA00023040"/>
    </source>
</evidence>
<keyword evidence="10 12" id="KW-0807">Transducer</keyword>
<proteinExistence type="inferred from homology"/>
<evidence type="ECO:0000256" key="11">
    <source>
        <dbReference type="RuleBase" id="RU004423"/>
    </source>
</evidence>
<dbReference type="GO" id="GO:0016020">
    <property type="term" value="C:membrane"/>
    <property type="evidence" value="ECO:0007669"/>
    <property type="project" value="UniProtKB-SubCell"/>
</dbReference>
<dbReference type="SUPFAM" id="SSF81321">
    <property type="entry name" value="Family A G protein-coupled receptor-like"/>
    <property type="match status" value="1"/>
</dbReference>
<dbReference type="FunFam" id="1.20.1070.10:FF:000042">
    <property type="entry name" value="Taste receptor type 2 member 7"/>
    <property type="match status" value="1"/>
</dbReference>
<keyword evidence="15" id="KW-1185">Reference proteome</keyword>
<keyword evidence="6 13" id="KW-1133">Transmembrane helix</keyword>
<evidence type="ECO:0000256" key="10">
    <source>
        <dbReference type="ARBA" id="ARBA00023224"/>
    </source>
</evidence>
<dbReference type="GO" id="GO:0033038">
    <property type="term" value="F:bitter taste receptor activity"/>
    <property type="evidence" value="ECO:0007669"/>
    <property type="project" value="InterPro"/>
</dbReference>
<evidence type="ECO:0000256" key="12">
    <source>
        <dbReference type="RuleBase" id="RU004424"/>
    </source>
</evidence>
<dbReference type="Ensembl" id="ENSEAST00005023314.2">
    <property type="protein sequence ID" value="ENSEASP00005021478.2"/>
    <property type="gene ID" value="ENSEASG00005014701.2"/>
</dbReference>
<dbReference type="GeneTree" id="ENSGT01150000286975"/>
<evidence type="ECO:0000256" key="2">
    <source>
        <dbReference type="ARBA" id="ARBA00007376"/>
    </source>
</evidence>
<reference evidence="14 15" key="1">
    <citation type="journal article" date="2020" name="Nat. Commun.">
        <title>Donkey genomes provide new insights into domestication and selection for coat color.</title>
        <authorList>
            <person name="Wang"/>
            <person name="C."/>
            <person name="Li"/>
            <person name="H."/>
            <person name="Guo"/>
            <person name="Y."/>
            <person name="Huang"/>
            <person name="J."/>
            <person name="Sun"/>
            <person name="Y."/>
            <person name="Min"/>
            <person name="J."/>
            <person name="Wang"/>
            <person name="J."/>
            <person name="Fang"/>
            <person name="X."/>
            <person name="Zhao"/>
            <person name="Z."/>
            <person name="Wang"/>
            <person name="S."/>
            <person name="Zhang"/>
            <person name="Y."/>
            <person name="Liu"/>
            <person name="Q."/>
            <person name="Jiang"/>
            <person name="Q."/>
            <person name="Wang"/>
            <person name="X."/>
            <person name="Guo"/>
            <person name="Y."/>
            <person name="Yang"/>
            <person name="C."/>
            <person name="Wang"/>
            <person name="Y."/>
            <person name="Tian"/>
            <person name="F."/>
            <person name="Zhuang"/>
            <person name="G."/>
            <person name="Fan"/>
            <person name="Y."/>
            <person name="Gao"/>
            <person name="Q."/>
            <person name="Li"/>
            <person name="Y."/>
            <person name="Ju"/>
            <person name="Z."/>
            <person name="Li"/>
            <person name="J."/>
            <person name="Li"/>
            <person name="R."/>
            <person name="Hou"/>
            <person name="M."/>
            <person name="Yang"/>
            <person name="G."/>
            <person name="Liu"/>
            <person name="G."/>
            <person name="Liu"/>
            <person name="W."/>
            <person name="Guo"/>
            <person name="J."/>
            <person name="Pan"/>
            <person name="S."/>
            <person name="Fan"/>
            <person name="G."/>
            <person name="Zhang"/>
            <person name="W."/>
            <person name="Zhang"/>
            <person name="R."/>
            <person name="Yu"/>
            <person name="J."/>
            <person name="Zhang"/>
            <person name="X."/>
            <person name="Yin"/>
            <person name="Q."/>
            <person name="Ji"/>
            <person name="C."/>
            <person name="Jin"/>
            <person name="Y."/>
            <person name="Yue"/>
            <person name="G."/>
            <person name="Liu"/>
            <person name="M."/>
            <person name="Xu"/>
            <person name="J."/>
            <person name="Liu"/>
            <person name="S."/>
            <person name="Jordana"/>
            <person name="J."/>
            <person name="Noce"/>
            <person name="A."/>
            <person name="Amills"/>
            <person name="M."/>
            <person name="Wu"/>
            <person name="D.D."/>
            <person name="Li"/>
            <person name="S."/>
            <person name="Zhou"/>
            <person name="X. and Zhong"/>
            <person name="J."/>
        </authorList>
    </citation>
    <scope>NUCLEOTIDE SEQUENCE [LARGE SCALE GENOMIC DNA]</scope>
</reference>
<evidence type="ECO:0000256" key="6">
    <source>
        <dbReference type="ARBA" id="ARBA00022989"/>
    </source>
</evidence>
<reference evidence="14" key="2">
    <citation type="submission" date="2025-08" db="UniProtKB">
        <authorList>
            <consortium name="Ensembl"/>
        </authorList>
    </citation>
    <scope>IDENTIFICATION</scope>
</reference>
<comment type="subcellular location">
    <subcellularLocation>
        <location evidence="1 12">Membrane</location>
        <topology evidence="1 12">Multi-pass membrane protein</topology>
    </subcellularLocation>
</comment>
<dbReference type="Proteomes" id="UP000694387">
    <property type="component" value="Chromosome 8"/>
</dbReference>
<evidence type="ECO:0000256" key="8">
    <source>
        <dbReference type="ARBA" id="ARBA00023136"/>
    </source>
</evidence>
<reference evidence="14" key="3">
    <citation type="submission" date="2025-09" db="UniProtKB">
        <authorList>
            <consortium name="Ensembl"/>
        </authorList>
    </citation>
    <scope>IDENTIFICATION</scope>
</reference>
<evidence type="ECO:0000256" key="13">
    <source>
        <dbReference type="SAM" id="Phobius"/>
    </source>
</evidence>
<keyword evidence="4 12" id="KW-0716">Sensory transduction</keyword>